<feature type="region of interest" description="Disordered" evidence="1">
    <location>
        <begin position="1"/>
        <end position="21"/>
    </location>
</feature>
<dbReference type="Pfam" id="PF00456">
    <property type="entry name" value="Transketolase_N"/>
    <property type="match status" value="1"/>
</dbReference>
<dbReference type="InterPro" id="IPR005474">
    <property type="entry name" value="Transketolase_N"/>
</dbReference>
<proteinExistence type="predicted"/>
<evidence type="ECO:0000259" key="2">
    <source>
        <dbReference type="Pfam" id="PF00456"/>
    </source>
</evidence>
<sequence length="291" mass="31132">MSGQAAPDLPPDLPPDPPPTELSAVAHRVREHIVGMCAGPEGGHLGGSMSLVEILTLLYFEVMRIDPRRPAAMDRDIFLLSKGHGAICLYAVLAERGFFPTAELAGYARPGSRLMGHPVRAVPGVEMPTGSLGHGLALTNGFALARRDRRCFTVMGDGELQEGSVWEAAMASASLGLGNLTAIVDRNSLQITGATEDTIGLEPLADRWRSFGWVVREVDGHDYGALRQALAPDAADVDGTGRPHVIIARTVKGRGLPSLEAKARSHYAKLNGRQTERSLAVLRARHKRATS</sequence>
<evidence type="ECO:0000313" key="4">
    <source>
        <dbReference type="Proteomes" id="UP000669179"/>
    </source>
</evidence>
<comment type="caution">
    <text evidence="3">The sequence shown here is derived from an EMBL/GenBank/DDBJ whole genome shotgun (WGS) entry which is preliminary data.</text>
</comment>
<organism evidence="3 4">
    <name type="scientific">Actinomadura barringtoniae</name>
    <dbReference type="NCBI Taxonomy" id="1427535"/>
    <lineage>
        <taxon>Bacteria</taxon>
        <taxon>Bacillati</taxon>
        <taxon>Actinomycetota</taxon>
        <taxon>Actinomycetes</taxon>
        <taxon>Streptosporangiales</taxon>
        <taxon>Thermomonosporaceae</taxon>
        <taxon>Actinomadura</taxon>
    </lineage>
</organism>
<dbReference type="Proteomes" id="UP000669179">
    <property type="component" value="Unassembled WGS sequence"/>
</dbReference>
<dbReference type="Gene3D" id="3.40.50.970">
    <property type="match status" value="1"/>
</dbReference>
<dbReference type="AlphaFoldDB" id="A0A939PBX3"/>
<dbReference type="RefSeq" id="WP_208253259.1">
    <property type="nucleotide sequence ID" value="NZ_JAGEOJ010000001.1"/>
</dbReference>
<gene>
    <name evidence="3" type="ORF">J4573_00965</name>
</gene>
<name>A0A939PBX3_9ACTN</name>
<feature type="compositionally biased region" description="Pro residues" evidence="1">
    <location>
        <begin position="8"/>
        <end position="20"/>
    </location>
</feature>
<reference evidence="3" key="1">
    <citation type="submission" date="2021-03" db="EMBL/GenBank/DDBJ databases">
        <authorList>
            <person name="Kanchanasin P."/>
            <person name="Saeng-In P."/>
            <person name="Phongsopitanun W."/>
            <person name="Yuki M."/>
            <person name="Kudo T."/>
            <person name="Ohkuma M."/>
            <person name="Tanasupawat S."/>
        </authorList>
    </citation>
    <scope>NUCLEOTIDE SEQUENCE</scope>
    <source>
        <strain evidence="3">GKU 128</strain>
    </source>
</reference>
<dbReference type="PANTHER" id="PTHR47514:SF2">
    <property type="entry name" value="TRANSKETOLASE"/>
    <property type="match status" value="1"/>
</dbReference>
<dbReference type="PANTHER" id="PTHR47514">
    <property type="entry name" value="TRANSKETOLASE N-TERMINAL SECTION-RELATED"/>
    <property type="match status" value="1"/>
</dbReference>
<dbReference type="CDD" id="cd02012">
    <property type="entry name" value="TPP_TK"/>
    <property type="match status" value="1"/>
</dbReference>
<evidence type="ECO:0000313" key="3">
    <source>
        <dbReference type="EMBL" id="MBO2445651.1"/>
    </source>
</evidence>
<protein>
    <submittedName>
        <fullName evidence="3">Transketolase</fullName>
    </submittedName>
</protein>
<dbReference type="GO" id="GO:0000287">
    <property type="term" value="F:magnesium ion binding"/>
    <property type="evidence" value="ECO:0007669"/>
    <property type="project" value="UniProtKB-ARBA"/>
</dbReference>
<accession>A0A939PBX3</accession>
<feature type="domain" description="Transketolase N-terminal" evidence="2">
    <location>
        <begin position="37"/>
        <end position="274"/>
    </location>
</feature>
<dbReference type="InterPro" id="IPR029061">
    <property type="entry name" value="THDP-binding"/>
</dbReference>
<dbReference type="SUPFAM" id="SSF52518">
    <property type="entry name" value="Thiamin diphosphate-binding fold (THDP-binding)"/>
    <property type="match status" value="1"/>
</dbReference>
<keyword evidence="4" id="KW-1185">Reference proteome</keyword>
<evidence type="ECO:0000256" key="1">
    <source>
        <dbReference type="SAM" id="MobiDB-lite"/>
    </source>
</evidence>
<dbReference type="EMBL" id="JAGEOJ010000001">
    <property type="protein sequence ID" value="MBO2445651.1"/>
    <property type="molecule type" value="Genomic_DNA"/>
</dbReference>